<organism evidence="2 3">
    <name type="scientific">Nocardia stercoris</name>
    <dbReference type="NCBI Taxonomy" id="2483361"/>
    <lineage>
        <taxon>Bacteria</taxon>
        <taxon>Bacillati</taxon>
        <taxon>Actinomycetota</taxon>
        <taxon>Actinomycetes</taxon>
        <taxon>Mycobacteriales</taxon>
        <taxon>Nocardiaceae</taxon>
        <taxon>Nocardia</taxon>
    </lineage>
</organism>
<dbReference type="Proteomes" id="UP000279275">
    <property type="component" value="Unassembled WGS sequence"/>
</dbReference>
<evidence type="ECO:0000256" key="1">
    <source>
        <dbReference type="SAM" id="MobiDB-lite"/>
    </source>
</evidence>
<keyword evidence="3" id="KW-1185">Reference proteome</keyword>
<reference evidence="2 3" key="1">
    <citation type="submission" date="2018-10" db="EMBL/GenBank/DDBJ databases">
        <title>Isolation from cow dung.</title>
        <authorList>
            <person name="Ling L."/>
        </authorList>
    </citation>
    <scope>NUCLEOTIDE SEQUENCE [LARGE SCALE GENOMIC DNA]</scope>
    <source>
        <strain evidence="2 3">NEAU-LL90</strain>
    </source>
</reference>
<name>A0A3M2KZP6_9NOCA</name>
<evidence type="ECO:0000313" key="3">
    <source>
        <dbReference type="Proteomes" id="UP000279275"/>
    </source>
</evidence>
<feature type="compositionally biased region" description="Low complexity" evidence="1">
    <location>
        <begin position="20"/>
        <end position="42"/>
    </location>
</feature>
<accession>A0A3M2KZP6</accession>
<evidence type="ECO:0000313" key="2">
    <source>
        <dbReference type="EMBL" id="RMI30939.1"/>
    </source>
</evidence>
<proteinExistence type="predicted"/>
<dbReference type="EMBL" id="RFFH01000008">
    <property type="protein sequence ID" value="RMI30939.1"/>
    <property type="molecule type" value="Genomic_DNA"/>
</dbReference>
<sequence length="237" mass="23326">MAVPAVLTALTACGHSSDHAPTTTAKATPAPPVTTTAAAPPTHNTILPVPTTEPLAGAQDVDCGPLLASNGQTAQIIAVATSSGVVGCTEAVTIATRYATAQHTGDATLVDGWTCEPQPDTESPFVCFKDGFVIDLRGGGGPASPAVPPPPTTTVPPAPADVNCGPVTDAGGGSRTVIAVSTPAGVVGCTEAITVASDYATQIAPSDAFTVDGWDCHAQGPGSACAKDGLVINLLAH</sequence>
<comment type="caution">
    <text evidence="2">The sequence shown here is derived from an EMBL/GenBank/DDBJ whole genome shotgun (WGS) entry which is preliminary data.</text>
</comment>
<feature type="region of interest" description="Disordered" evidence="1">
    <location>
        <begin position="14"/>
        <end position="43"/>
    </location>
</feature>
<protein>
    <submittedName>
        <fullName evidence="2">Uncharacterized protein</fullName>
    </submittedName>
</protein>
<gene>
    <name evidence="2" type="ORF">EBN03_20140</name>
</gene>
<dbReference type="AlphaFoldDB" id="A0A3M2KZP6"/>